<accession>A0A8D2KUL0</accession>
<evidence type="ECO:0000313" key="2">
    <source>
        <dbReference type="Proteomes" id="UP000694545"/>
    </source>
</evidence>
<dbReference type="GO" id="GO:0000724">
    <property type="term" value="P:double-strand break repair via homologous recombination"/>
    <property type="evidence" value="ECO:0007669"/>
    <property type="project" value="InterPro"/>
</dbReference>
<dbReference type="PANTHER" id="PTHR11289">
    <property type="entry name" value="BREAST CANCER TYPE 2 SUSCEPTIBILITY PROTEIN BRCA2"/>
    <property type="match status" value="1"/>
</dbReference>
<reference evidence="1" key="2">
    <citation type="submission" date="2025-09" db="UniProtKB">
        <authorList>
            <consortium name="Ensembl"/>
        </authorList>
    </citation>
    <scope>IDENTIFICATION</scope>
</reference>
<dbReference type="PANTHER" id="PTHR11289:SF0">
    <property type="entry name" value="BREAST CANCER TYPE 2 SUSCEPTIBILITY PROTEIN"/>
    <property type="match status" value="1"/>
</dbReference>
<dbReference type="Proteomes" id="UP000694545">
    <property type="component" value="Unplaced"/>
</dbReference>
<dbReference type="Ensembl" id="ENSVKKT00000008543.1">
    <property type="protein sequence ID" value="ENSVKKP00000008328.1"/>
    <property type="gene ID" value="ENSVKKG00000005931.1"/>
</dbReference>
<reference evidence="1" key="1">
    <citation type="submission" date="2025-08" db="UniProtKB">
        <authorList>
            <consortium name="Ensembl"/>
        </authorList>
    </citation>
    <scope>IDENTIFICATION</scope>
</reference>
<evidence type="ECO:0000313" key="1">
    <source>
        <dbReference type="Ensembl" id="ENSVKKP00000008328.1"/>
    </source>
</evidence>
<dbReference type="InterPro" id="IPR015525">
    <property type="entry name" value="BRCA2"/>
</dbReference>
<dbReference type="GO" id="GO:0005634">
    <property type="term" value="C:nucleus"/>
    <property type="evidence" value="ECO:0007669"/>
    <property type="project" value="TreeGrafter"/>
</dbReference>
<keyword evidence="2" id="KW-1185">Reference proteome</keyword>
<sequence>SKCPSSQKPCPFELMIESSCAILNNISLFLDLGPISLNWFEELTSEAPPYDFKRPEDREYKAQCLNQAIVKTPKGKQPTNSPSASTPIIFKEQNKSIPLFASPIQELDQTKTETGEKLCTCDVEVSRTVKSLLSGSLLRTPKLFEAQTQKGISESLGAEVDPDMSWSSSLATPPSLSPTVIIGKNINMFKSI</sequence>
<dbReference type="AlphaFoldDB" id="A0A8D2KUL0"/>
<name>A0A8D2KUL0_VARKO</name>
<protein>
    <submittedName>
        <fullName evidence="1">Uncharacterized protein</fullName>
    </submittedName>
</protein>
<organism evidence="1 2">
    <name type="scientific">Varanus komodoensis</name>
    <name type="common">Komodo dragon</name>
    <dbReference type="NCBI Taxonomy" id="61221"/>
    <lineage>
        <taxon>Eukaryota</taxon>
        <taxon>Metazoa</taxon>
        <taxon>Chordata</taxon>
        <taxon>Craniata</taxon>
        <taxon>Vertebrata</taxon>
        <taxon>Euteleostomi</taxon>
        <taxon>Lepidosauria</taxon>
        <taxon>Squamata</taxon>
        <taxon>Bifurcata</taxon>
        <taxon>Unidentata</taxon>
        <taxon>Episquamata</taxon>
        <taxon>Toxicofera</taxon>
        <taxon>Anguimorpha</taxon>
        <taxon>Paleoanguimorpha</taxon>
        <taxon>Varanoidea</taxon>
        <taxon>Varanidae</taxon>
        <taxon>Varanus</taxon>
    </lineage>
</organism>
<dbReference type="GO" id="GO:0006355">
    <property type="term" value="P:regulation of DNA-templated transcription"/>
    <property type="evidence" value="ECO:0007669"/>
    <property type="project" value="TreeGrafter"/>
</dbReference>
<proteinExistence type="predicted"/>